<accession>A0A8H9GG49</accession>
<name>A0A8H9GG49_9MICO</name>
<sequence length="96" mass="10141">MSDEQEAGPDPGRMAGGGPDDQGTPQGTPHDGAAAPRRRKHRRVVRRGTERESVLGVSADERPTGWGEGLDGAPAADSGHGSNDEQLRRDVPPHWG</sequence>
<feature type="region of interest" description="Disordered" evidence="1">
    <location>
        <begin position="1"/>
        <end position="96"/>
    </location>
</feature>
<protein>
    <submittedName>
        <fullName evidence="2">Uncharacterized protein</fullName>
    </submittedName>
</protein>
<keyword evidence="3" id="KW-1185">Reference proteome</keyword>
<dbReference type="Proteomes" id="UP000655589">
    <property type="component" value="Unassembled WGS sequence"/>
</dbReference>
<proteinExistence type="predicted"/>
<feature type="compositionally biased region" description="Basic and acidic residues" evidence="1">
    <location>
        <begin position="82"/>
        <end position="96"/>
    </location>
</feature>
<dbReference type="RefSeq" id="WP_171106537.1">
    <property type="nucleotide sequence ID" value="NZ_BMPT01000004.1"/>
</dbReference>
<gene>
    <name evidence="2" type="ORF">GCM10010102_12380</name>
</gene>
<organism evidence="2 3">
    <name type="scientific">Promicromonospora citrea</name>
    <dbReference type="NCBI Taxonomy" id="43677"/>
    <lineage>
        <taxon>Bacteria</taxon>
        <taxon>Bacillati</taxon>
        <taxon>Actinomycetota</taxon>
        <taxon>Actinomycetes</taxon>
        <taxon>Micrococcales</taxon>
        <taxon>Promicromonosporaceae</taxon>
        <taxon>Promicromonospora</taxon>
    </lineage>
</organism>
<evidence type="ECO:0000313" key="3">
    <source>
        <dbReference type="Proteomes" id="UP000655589"/>
    </source>
</evidence>
<evidence type="ECO:0000256" key="1">
    <source>
        <dbReference type="SAM" id="MobiDB-lite"/>
    </source>
</evidence>
<dbReference type="AlphaFoldDB" id="A0A8H9GG49"/>
<reference evidence="2" key="1">
    <citation type="journal article" date="2014" name="Int. J. Syst. Evol. Microbiol.">
        <title>Complete genome sequence of Corynebacterium casei LMG S-19264T (=DSM 44701T), isolated from a smear-ripened cheese.</title>
        <authorList>
            <consortium name="US DOE Joint Genome Institute (JGI-PGF)"/>
            <person name="Walter F."/>
            <person name="Albersmeier A."/>
            <person name="Kalinowski J."/>
            <person name="Ruckert C."/>
        </authorList>
    </citation>
    <scope>NUCLEOTIDE SEQUENCE</scope>
    <source>
        <strain evidence="2">JCM 3051</strain>
    </source>
</reference>
<reference evidence="2" key="2">
    <citation type="submission" date="2020-09" db="EMBL/GenBank/DDBJ databases">
        <authorList>
            <person name="Sun Q."/>
            <person name="Ohkuma M."/>
        </authorList>
    </citation>
    <scope>NUCLEOTIDE SEQUENCE</scope>
    <source>
        <strain evidence="2">JCM 3051</strain>
    </source>
</reference>
<feature type="compositionally biased region" description="Basic residues" evidence="1">
    <location>
        <begin position="36"/>
        <end position="46"/>
    </location>
</feature>
<evidence type="ECO:0000313" key="2">
    <source>
        <dbReference type="EMBL" id="GGM18283.1"/>
    </source>
</evidence>
<comment type="caution">
    <text evidence="2">The sequence shown here is derived from an EMBL/GenBank/DDBJ whole genome shotgun (WGS) entry which is preliminary data.</text>
</comment>
<feature type="compositionally biased region" description="Basic and acidic residues" evidence="1">
    <location>
        <begin position="47"/>
        <end position="63"/>
    </location>
</feature>
<dbReference type="EMBL" id="BMPT01000004">
    <property type="protein sequence ID" value="GGM18283.1"/>
    <property type="molecule type" value="Genomic_DNA"/>
</dbReference>